<sequence>MSTGRDDDGRSKSILSKSLPASPIFHLMKYPASPKIDSDGGMTMMKNRLDSMPDSLQDSMPEFTLDSPPVVPQSADALQRGSSVKKTAKAVMDYKDIWLSP</sequence>
<keyword evidence="2" id="KW-1185">Reference proteome</keyword>
<proteinExistence type="predicted"/>
<name>A0AAV8UNT0_9RHOD</name>
<gene>
    <name evidence="1" type="ORF">NDN08_000731</name>
</gene>
<comment type="caution">
    <text evidence="1">The sequence shown here is derived from an EMBL/GenBank/DDBJ whole genome shotgun (WGS) entry which is preliminary data.</text>
</comment>
<evidence type="ECO:0000313" key="1">
    <source>
        <dbReference type="EMBL" id="KAJ8904205.1"/>
    </source>
</evidence>
<dbReference type="AlphaFoldDB" id="A0AAV8UNT0"/>
<dbReference type="Proteomes" id="UP001157974">
    <property type="component" value="Unassembled WGS sequence"/>
</dbReference>
<evidence type="ECO:0000313" key="2">
    <source>
        <dbReference type="Proteomes" id="UP001157974"/>
    </source>
</evidence>
<reference evidence="1 2" key="1">
    <citation type="journal article" date="2023" name="Nat. Commun.">
        <title>Origin of minicircular mitochondrial genomes in red algae.</title>
        <authorList>
            <person name="Lee Y."/>
            <person name="Cho C.H."/>
            <person name="Lee Y.M."/>
            <person name="Park S.I."/>
            <person name="Yang J.H."/>
            <person name="West J.A."/>
            <person name="Bhattacharya D."/>
            <person name="Yoon H.S."/>
        </authorList>
    </citation>
    <scope>NUCLEOTIDE SEQUENCE [LARGE SCALE GENOMIC DNA]</scope>
    <source>
        <strain evidence="1 2">CCMP1338</strain>
        <tissue evidence="1">Whole cell</tissue>
    </source>
</reference>
<protein>
    <submittedName>
        <fullName evidence="1">Uncharacterized protein</fullName>
    </submittedName>
</protein>
<accession>A0AAV8UNT0</accession>
<dbReference type="EMBL" id="JAMWBK010000006">
    <property type="protein sequence ID" value="KAJ8904205.1"/>
    <property type="molecule type" value="Genomic_DNA"/>
</dbReference>
<organism evidence="1 2">
    <name type="scientific">Rhodosorus marinus</name>
    <dbReference type="NCBI Taxonomy" id="101924"/>
    <lineage>
        <taxon>Eukaryota</taxon>
        <taxon>Rhodophyta</taxon>
        <taxon>Stylonematophyceae</taxon>
        <taxon>Stylonematales</taxon>
        <taxon>Stylonemataceae</taxon>
        <taxon>Rhodosorus</taxon>
    </lineage>
</organism>